<keyword evidence="2" id="KW-0732">Signal</keyword>
<keyword evidence="4" id="KW-1185">Reference proteome</keyword>
<gene>
    <name evidence="3" type="ORF">PPACK8108_LOCUS11997</name>
</gene>
<accession>A0AAV0B334</accession>
<evidence type="ECO:0000256" key="2">
    <source>
        <dbReference type="SAM" id="SignalP"/>
    </source>
</evidence>
<dbReference type="AlphaFoldDB" id="A0AAV0B334"/>
<dbReference type="EMBL" id="CALTRL010002838">
    <property type="protein sequence ID" value="CAH7676892.1"/>
    <property type="molecule type" value="Genomic_DNA"/>
</dbReference>
<feature type="non-terminal residue" evidence="3">
    <location>
        <position position="1"/>
    </location>
</feature>
<feature type="chain" id="PRO_5044009816" evidence="2">
    <location>
        <begin position="25"/>
        <end position="313"/>
    </location>
</feature>
<evidence type="ECO:0000313" key="4">
    <source>
        <dbReference type="Proteomes" id="UP001153365"/>
    </source>
</evidence>
<evidence type="ECO:0000313" key="3">
    <source>
        <dbReference type="EMBL" id="CAH7676892.1"/>
    </source>
</evidence>
<protein>
    <submittedName>
        <fullName evidence="3">Expressed protein</fullName>
    </submittedName>
</protein>
<feature type="non-terminal residue" evidence="3">
    <location>
        <position position="313"/>
    </location>
</feature>
<feature type="region of interest" description="Disordered" evidence="1">
    <location>
        <begin position="181"/>
        <end position="221"/>
    </location>
</feature>
<proteinExistence type="predicted"/>
<dbReference type="Proteomes" id="UP001153365">
    <property type="component" value="Unassembled WGS sequence"/>
</dbReference>
<comment type="caution">
    <text evidence="3">The sequence shown here is derived from an EMBL/GenBank/DDBJ whole genome shotgun (WGS) entry which is preliminary data.</text>
</comment>
<reference evidence="3" key="1">
    <citation type="submission" date="2022-06" db="EMBL/GenBank/DDBJ databases">
        <authorList>
            <consortium name="SYNGENTA / RWTH Aachen University"/>
        </authorList>
    </citation>
    <scope>NUCLEOTIDE SEQUENCE</scope>
</reference>
<feature type="signal peptide" evidence="2">
    <location>
        <begin position="1"/>
        <end position="24"/>
    </location>
</feature>
<feature type="compositionally biased region" description="Polar residues" evidence="1">
    <location>
        <begin position="207"/>
        <end position="216"/>
    </location>
</feature>
<sequence>MKTLRSFFLLLKIFLQCELLRAQGEPDNLASTQLEYRPVNGQTNVVTQPETPPTIPTSQLGGSVIVPQQRGYQPFNPQQSNMMSFQQSNPLAPQNSQLDEMNFMANQRAQPQMNTQLNMMNIPQARTTVSPKPQSNEMNLMANQMGQPKLNSQPNMINIPQARPTVLAKSQLDELNLMANQRDPRPVNSPTNMAAPSGSGPVLPASLGQSQRNSPVGTPGKIESTQRSVEYFPVVSFGQRPQAQLNSVNGYPAGSSLSGYGVGQISPVGLTNGRQKLYRQQSYLQSLQYQNSLLANPLLANYPYPGQFFGYPN</sequence>
<organism evidence="3 4">
    <name type="scientific">Phakopsora pachyrhizi</name>
    <name type="common">Asian soybean rust disease fungus</name>
    <dbReference type="NCBI Taxonomy" id="170000"/>
    <lineage>
        <taxon>Eukaryota</taxon>
        <taxon>Fungi</taxon>
        <taxon>Dikarya</taxon>
        <taxon>Basidiomycota</taxon>
        <taxon>Pucciniomycotina</taxon>
        <taxon>Pucciniomycetes</taxon>
        <taxon>Pucciniales</taxon>
        <taxon>Phakopsoraceae</taxon>
        <taxon>Phakopsora</taxon>
    </lineage>
</organism>
<name>A0AAV0B334_PHAPC</name>
<evidence type="ECO:0000256" key="1">
    <source>
        <dbReference type="SAM" id="MobiDB-lite"/>
    </source>
</evidence>